<keyword evidence="4" id="KW-1185">Reference proteome</keyword>
<dbReference type="InterPro" id="IPR054009">
    <property type="entry name" value="C2c1_WED-II"/>
</dbReference>
<feature type="domain" description="CRISPR-associated endonuclease C2c1 first helical" evidence="1">
    <location>
        <begin position="122"/>
        <end position="324"/>
    </location>
</feature>
<sequence length="565" mass="64881">MMNDGVRYYCEWLVLMRQEPIFDEDEHGLTVVRKSREEIQTELLKRLRRLQQAHSHSGDAGTDEELLSLMRQLYEQIVPSSVGKNGDAQMLSRKFLSPLTDPNAVGGLGIAKSGRKPRWFLKKQAGDPTWEEDYKRAIQRKQEDPTPTLLLELRRFGLHPLLEPFTDTVQDVNWTPKRKGQFVRTWDRDMFQQAIERMLSWESWNRRVQERFEQLARDAEKFYQENFASDDAFLSLAERLEDELKRSSHGFIAVAEGAFQIRPRSVRGFGRVVEEWLKLPEDAPVSEYEAVIKAVQARSGRDFGSYELFTKLARPEYRPLWRDDPTKLIRYARLRALQRKVAGAKQYARLTLPDAVYHPIWIRYDAEGGNIHDYAIRTPIGGDRRYFVTFSSLIMPNDHGGWDEHRDVHVPIAFSSQWERLRFVEDNAELCVVYVEPGAGSPLPAELGGAKIQFDRRHLQRRPNMLSAGGCGPVYLNVSVDVQPQVRPDVQAVQLTKVVSVGRETDRIFLRPENLVNYLKSSCRGENNSASPTLRVMAVDLGIRSSAAVVVCRVDPHAAARRHEG</sequence>
<dbReference type="InterPro" id="IPR054013">
    <property type="entry name" value="C2c1_helical_1st"/>
</dbReference>
<dbReference type="NCBIfam" id="NF033949">
    <property type="entry name" value="Cas12b"/>
    <property type="match status" value="1"/>
</dbReference>
<dbReference type="Proteomes" id="UP000637695">
    <property type="component" value="Unassembled WGS sequence"/>
</dbReference>
<comment type="caution">
    <text evidence="3">The sequence shown here is derived from an EMBL/GenBank/DDBJ whole genome shotgun (WGS) entry which is preliminary data.</text>
</comment>
<protein>
    <submittedName>
        <fullName evidence="3">Uncharacterized protein</fullName>
    </submittedName>
</protein>
<evidence type="ECO:0000313" key="4">
    <source>
        <dbReference type="Proteomes" id="UP000637695"/>
    </source>
</evidence>
<organism evidence="3 4">
    <name type="scientific">Alicyclobacillus cellulosilyticus</name>
    <dbReference type="NCBI Taxonomy" id="1003997"/>
    <lineage>
        <taxon>Bacteria</taxon>
        <taxon>Bacillati</taxon>
        <taxon>Bacillota</taxon>
        <taxon>Bacilli</taxon>
        <taxon>Bacillales</taxon>
        <taxon>Alicyclobacillaceae</taxon>
        <taxon>Alicyclobacillus</taxon>
    </lineage>
</organism>
<reference evidence="3" key="1">
    <citation type="journal article" date="2014" name="Int. J. Syst. Evol. Microbiol.">
        <title>Complete genome sequence of Corynebacterium casei LMG S-19264T (=DSM 44701T), isolated from a smear-ripened cheese.</title>
        <authorList>
            <consortium name="US DOE Joint Genome Institute (JGI-PGF)"/>
            <person name="Walter F."/>
            <person name="Albersmeier A."/>
            <person name="Kalinowski J."/>
            <person name="Ruckert C."/>
        </authorList>
    </citation>
    <scope>NUCLEOTIDE SEQUENCE</scope>
    <source>
        <strain evidence="3">JCM 18487</strain>
    </source>
</reference>
<reference evidence="3" key="2">
    <citation type="submission" date="2020-09" db="EMBL/GenBank/DDBJ databases">
        <authorList>
            <person name="Sun Q."/>
            <person name="Ohkuma M."/>
        </authorList>
    </citation>
    <scope>NUCLEOTIDE SEQUENCE</scope>
    <source>
        <strain evidence="3">JCM 18487</strain>
    </source>
</reference>
<feature type="domain" description="CRISPR-associated endonuclease C2c1 wedge" evidence="2">
    <location>
        <begin position="358"/>
        <end position="483"/>
    </location>
</feature>
<dbReference type="Pfam" id="PF22202">
    <property type="entry name" value="C2c1_helical_1st"/>
    <property type="match status" value="2"/>
</dbReference>
<evidence type="ECO:0000259" key="2">
    <source>
        <dbReference type="Pfam" id="PF22204"/>
    </source>
</evidence>
<dbReference type="Pfam" id="PF22204">
    <property type="entry name" value="C2c1_WED-II"/>
    <property type="match status" value="1"/>
</dbReference>
<dbReference type="AlphaFoldDB" id="A0A917K9D6"/>
<evidence type="ECO:0000259" key="1">
    <source>
        <dbReference type="Pfam" id="PF22202"/>
    </source>
</evidence>
<gene>
    <name evidence="3" type="ORF">GCM10010885_12790</name>
</gene>
<dbReference type="EMBL" id="BMOY01000016">
    <property type="protein sequence ID" value="GGJ05134.1"/>
    <property type="molecule type" value="Genomic_DNA"/>
</dbReference>
<dbReference type="InterPro" id="IPR053603">
    <property type="entry name" value="Cas12b_endonuclease"/>
</dbReference>
<proteinExistence type="predicted"/>
<name>A0A917K9D6_9BACL</name>
<accession>A0A917K9D6</accession>
<feature type="domain" description="CRISPR-associated endonuclease C2c1 first helical" evidence="1">
    <location>
        <begin position="36"/>
        <end position="120"/>
    </location>
</feature>
<evidence type="ECO:0000313" key="3">
    <source>
        <dbReference type="EMBL" id="GGJ05134.1"/>
    </source>
</evidence>